<evidence type="ECO:0000313" key="2">
    <source>
        <dbReference type="Proteomes" id="UP000789375"/>
    </source>
</evidence>
<dbReference type="Proteomes" id="UP000789375">
    <property type="component" value="Unassembled WGS sequence"/>
</dbReference>
<proteinExistence type="predicted"/>
<comment type="caution">
    <text evidence="1">The sequence shown here is derived from an EMBL/GenBank/DDBJ whole genome shotgun (WGS) entry which is preliminary data.</text>
</comment>
<protein>
    <submittedName>
        <fullName evidence="1">13671_t:CDS:1</fullName>
    </submittedName>
</protein>
<evidence type="ECO:0000313" key="1">
    <source>
        <dbReference type="EMBL" id="CAG8441671.1"/>
    </source>
</evidence>
<sequence length="128" mass="14162">MGLIRNSENTISYLITDFKTFGQGCLTLSDNAKFAPVFEPKIKSGNVFSAVARFGRATGTAIIHPNSIVSEASDLRNVTFTLFEKRLAAQLSSREISDQFFGLKVTNIEIFMLSLHVLNLAVKESCHF</sequence>
<reference evidence="1" key="1">
    <citation type="submission" date="2021-06" db="EMBL/GenBank/DDBJ databases">
        <authorList>
            <person name="Kallberg Y."/>
            <person name="Tangrot J."/>
            <person name="Rosling A."/>
        </authorList>
    </citation>
    <scope>NUCLEOTIDE SEQUENCE</scope>
    <source>
        <strain evidence="1">87-6 pot B 2015</strain>
    </source>
</reference>
<gene>
    <name evidence="1" type="ORF">FMOSSE_LOCUS862</name>
</gene>
<name>A0A9N8YRK4_FUNMO</name>
<accession>A0A9N8YRK4</accession>
<dbReference type="EMBL" id="CAJVPP010000090">
    <property type="protein sequence ID" value="CAG8441671.1"/>
    <property type="molecule type" value="Genomic_DNA"/>
</dbReference>
<keyword evidence="2" id="KW-1185">Reference proteome</keyword>
<organism evidence="1 2">
    <name type="scientific">Funneliformis mosseae</name>
    <name type="common">Endomycorrhizal fungus</name>
    <name type="synonym">Glomus mosseae</name>
    <dbReference type="NCBI Taxonomy" id="27381"/>
    <lineage>
        <taxon>Eukaryota</taxon>
        <taxon>Fungi</taxon>
        <taxon>Fungi incertae sedis</taxon>
        <taxon>Mucoromycota</taxon>
        <taxon>Glomeromycotina</taxon>
        <taxon>Glomeromycetes</taxon>
        <taxon>Glomerales</taxon>
        <taxon>Glomeraceae</taxon>
        <taxon>Funneliformis</taxon>
    </lineage>
</organism>
<dbReference type="AlphaFoldDB" id="A0A9N8YRK4"/>